<comment type="caution">
    <text evidence="2">The sequence shown here is derived from an EMBL/GenBank/DDBJ whole genome shotgun (WGS) entry which is preliminary data.</text>
</comment>
<gene>
    <name evidence="2" type="ORF">JHD44_09325</name>
</gene>
<dbReference type="Gene3D" id="3.10.180.10">
    <property type="entry name" value="2,3-Dihydroxybiphenyl 1,2-Dioxygenase, domain 1"/>
    <property type="match status" value="1"/>
</dbReference>
<proteinExistence type="predicted"/>
<protein>
    <submittedName>
        <fullName evidence="2">Drug:proton antiporter</fullName>
    </submittedName>
</protein>
<dbReference type="EMBL" id="JAEMUH010000007">
    <property type="protein sequence ID" value="MBJ7550880.1"/>
    <property type="molecule type" value="Genomic_DNA"/>
</dbReference>
<name>A0ABS0ZB65_9GAMM</name>
<sequence>MILNGFVLYVASLSKSVTLYSELLEQPPIRQSDDFALFVTPNGQSLRLWQQDKVIPSTNGVVGGVEVVLHVDSLDELNTQWLRWQSLDLQPIQPIETLSFGETFTMIDHDGHRLRLIRLSV</sequence>
<dbReference type="InterPro" id="IPR029068">
    <property type="entry name" value="Glyas_Bleomycin-R_OHBP_Dase"/>
</dbReference>
<reference evidence="2 3" key="1">
    <citation type="submission" date="2020-12" db="EMBL/GenBank/DDBJ databases">
        <title>Comparative genome analysis of fungal antagonists Marinomonas ostreistagni 398 and M. spartinae 468.</title>
        <authorList>
            <person name="Fields J.L."/>
            <person name="Mavrodi O.V."/>
            <person name="Biber P.D."/>
            <person name="Indest K.J."/>
            <person name="Mavrodi D.V."/>
        </authorList>
    </citation>
    <scope>NUCLEOTIDE SEQUENCE [LARGE SCALE GENOMIC DNA]</scope>
    <source>
        <strain evidence="2 3">USM7</strain>
    </source>
</reference>
<dbReference type="SUPFAM" id="SSF54593">
    <property type="entry name" value="Glyoxalase/Bleomycin resistance protein/Dihydroxybiphenyl dioxygenase"/>
    <property type="match status" value="1"/>
</dbReference>
<dbReference type="RefSeq" id="WP_199462482.1">
    <property type="nucleotide sequence ID" value="NZ_JAEMUH010000007.1"/>
</dbReference>
<organism evidence="2 3">
    <name type="scientific">Marinomonas ostreistagni</name>
    <dbReference type="NCBI Taxonomy" id="359209"/>
    <lineage>
        <taxon>Bacteria</taxon>
        <taxon>Pseudomonadati</taxon>
        <taxon>Pseudomonadota</taxon>
        <taxon>Gammaproteobacteria</taxon>
        <taxon>Oceanospirillales</taxon>
        <taxon>Oceanospirillaceae</taxon>
        <taxon>Marinomonas</taxon>
    </lineage>
</organism>
<evidence type="ECO:0000313" key="2">
    <source>
        <dbReference type="EMBL" id="MBJ7550880.1"/>
    </source>
</evidence>
<accession>A0ABS0ZB65</accession>
<dbReference type="PROSITE" id="PS51819">
    <property type="entry name" value="VOC"/>
    <property type="match status" value="1"/>
</dbReference>
<feature type="domain" description="VOC" evidence="1">
    <location>
        <begin position="2"/>
        <end position="119"/>
    </location>
</feature>
<evidence type="ECO:0000313" key="3">
    <source>
        <dbReference type="Proteomes" id="UP000598488"/>
    </source>
</evidence>
<dbReference type="Proteomes" id="UP000598488">
    <property type="component" value="Unassembled WGS sequence"/>
</dbReference>
<dbReference type="InterPro" id="IPR037523">
    <property type="entry name" value="VOC_core"/>
</dbReference>
<evidence type="ECO:0000259" key="1">
    <source>
        <dbReference type="PROSITE" id="PS51819"/>
    </source>
</evidence>
<keyword evidence="3" id="KW-1185">Reference proteome</keyword>